<reference evidence="3" key="1">
    <citation type="submission" date="2018-11" db="EMBL/GenBank/DDBJ databases">
        <authorList>
            <consortium name="Pathogen Informatics"/>
        </authorList>
    </citation>
    <scope>NUCLEOTIDE SEQUENCE</scope>
</reference>
<feature type="region of interest" description="Disordered" evidence="1">
    <location>
        <begin position="1"/>
        <end position="24"/>
    </location>
</feature>
<protein>
    <submittedName>
        <fullName evidence="3">Uncharacterized protein</fullName>
    </submittedName>
</protein>
<name>A0A448X9Q2_9PLAT</name>
<sequence length="89" mass="9870">MADAGNYVLDSPGTDSAGDREEEEQVDALTIGLSSCIGIRANSKSPPPGNDLDFLNGRYLSIYFLFYVIVFFCACVQYLRIPFRSFDCI</sequence>
<evidence type="ECO:0000313" key="3">
    <source>
        <dbReference type="EMBL" id="VEL31696.1"/>
    </source>
</evidence>
<feature type="transmembrane region" description="Helical" evidence="2">
    <location>
        <begin position="60"/>
        <end position="79"/>
    </location>
</feature>
<keyword evidence="2" id="KW-0812">Transmembrane</keyword>
<dbReference type="AlphaFoldDB" id="A0A448X9Q2"/>
<evidence type="ECO:0000256" key="2">
    <source>
        <dbReference type="SAM" id="Phobius"/>
    </source>
</evidence>
<dbReference type="EMBL" id="CAAALY010125407">
    <property type="protein sequence ID" value="VEL31696.1"/>
    <property type="molecule type" value="Genomic_DNA"/>
</dbReference>
<dbReference type="Proteomes" id="UP000784294">
    <property type="component" value="Unassembled WGS sequence"/>
</dbReference>
<comment type="caution">
    <text evidence="3">The sequence shown here is derived from an EMBL/GenBank/DDBJ whole genome shotgun (WGS) entry which is preliminary data.</text>
</comment>
<keyword evidence="2" id="KW-1133">Transmembrane helix</keyword>
<organism evidence="3 4">
    <name type="scientific">Protopolystoma xenopodis</name>
    <dbReference type="NCBI Taxonomy" id="117903"/>
    <lineage>
        <taxon>Eukaryota</taxon>
        <taxon>Metazoa</taxon>
        <taxon>Spiralia</taxon>
        <taxon>Lophotrochozoa</taxon>
        <taxon>Platyhelminthes</taxon>
        <taxon>Monogenea</taxon>
        <taxon>Polyopisthocotylea</taxon>
        <taxon>Polystomatidea</taxon>
        <taxon>Polystomatidae</taxon>
        <taxon>Protopolystoma</taxon>
    </lineage>
</organism>
<gene>
    <name evidence="3" type="ORF">PXEA_LOCUS25136</name>
</gene>
<keyword evidence="4" id="KW-1185">Reference proteome</keyword>
<accession>A0A448X9Q2</accession>
<proteinExistence type="predicted"/>
<keyword evidence="2" id="KW-0472">Membrane</keyword>
<evidence type="ECO:0000313" key="4">
    <source>
        <dbReference type="Proteomes" id="UP000784294"/>
    </source>
</evidence>
<evidence type="ECO:0000256" key="1">
    <source>
        <dbReference type="SAM" id="MobiDB-lite"/>
    </source>
</evidence>